<dbReference type="AlphaFoldDB" id="S0FYW8"/>
<keyword evidence="6" id="KW-1185">Reference proteome</keyword>
<evidence type="ECO:0000256" key="2">
    <source>
        <dbReference type="SAM" id="SignalP"/>
    </source>
</evidence>
<organism evidence="5 6">
    <name type="scientific">Desulfotignum phosphitoxidans DSM 13687</name>
    <dbReference type="NCBI Taxonomy" id="1286635"/>
    <lineage>
        <taxon>Bacteria</taxon>
        <taxon>Pseudomonadati</taxon>
        <taxon>Thermodesulfobacteriota</taxon>
        <taxon>Desulfobacteria</taxon>
        <taxon>Desulfobacterales</taxon>
        <taxon>Desulfobacteraceae</taxon>
        <taxon>Desulfotignum</taxon>
    </lineage>
</organism>
<dbReference type="PANTHER" id="PTHR35936:SF38">
    <property type="entry name" value="GLUTAMINE-BINDING PERIPLASMIC PROTEIN"/>
    <property type="match status" value="1"/>
</dbReference>
<feature type="domain" description="Solute-binding protein family 3/N-terminal" evidence="3">
    <location>
        <begin position="26"/>
        <end position="245"/>
    </location>
</feature>
<accession>S0FYW8</accession>
<feature type="chain" id="PRO_5004497452" evidence="2">
    <location>
        <begin position="25"/>
        <end position="247"/>
    </location>
</feature>
<gene>
    <name evidence="5" type="primary">glnH</name>
    <name evidence="5" type="ORF">Dpo_3c00020</name>
</gene>
<dbReference type="OrthoDB" id="5419093at2"/>
<dbReference type="InterPro" id="IPR044132">
    <property type="entry name" value="PBP2_GlnH"/>
</dbReference>
<dbReference type="PATRIC" id="fig|1286635.3.peg.1559"/>
<sequence length="247" mass="27641">MTKFFKSFLCAIICSFIALGTVHAKPLIVGVDANFRPFEFKNEKGEFTGFDVQLFDAIAKDLGLDYKWQTMDFNGIIPALQSNSIDAAIAGITIKSSREEVVDFSYPYYDAGLVILVREDNDDIKTIDDLKDKKVATKLATTSVDFLKSQNITDVKLFPNTDNLFMELLTGGVDAVFFDSPPLMYYSQNQGKGKVKVVGPLYQGQSYGIAFPQGSELREKFTITILKFKEDGTYAKLYEKWFGAPSK</sequence>
<dbReference type="EMBL" id="APJX01000003">
    <property type="protein sequence ID" value="EMS79860.1"/>
    <property type="molecule type" value="Genomic_DNA"/>
</dbReference>
<dbReference type="Proteomes" id="UP000014216">
    <property type="component" value="Unassembled WGS sequence"/>
</dbReference>
<reference evidence="5 6" key="1">
    <citation type="journal article" date="2013" name="Genome Announc.">
        <title>Draft Genome Sequence of Desulfotignum phosphitoxidans DSM 13687 Strain FiPS-3.</title>
        <authorList>
            <person name="Poehlein A."/>
            <person name="Daniel R."/>
            <person name="Simeonova D.D."/>
        </authorList>
    </citation>
    <scope>NUCLEOTIDE SEQUENCE [LARGE SCALE GENOMIC DNA]</scope>
    <source>
        <strain evidence="5 6">DSM 13687</strain>
    </source>
</reference>
<protein>
    <submittedName>
        <fullName evidence="5">Glutamine-binding periplasmic protein GlnH</fullName>
    </submittedName>
</protein>
<dbReference type="GO" id="GO:0015276">
    <property type="term" value="F:ligand-gated monoatomic ion channel activity"/>
    <property type="evidence" value="ECO:0007669"/>
    <property type="project" value="InterPro"/>
</dbReference>
<feature type="domain" description="Ionotropic glutamate receptor C-terminal" evidence="4">
    <location>
        <begin position="26"/>
        <end position="244"/>
    </location>
</feature>
<dbReference type="RefSeq" id="WP_006965183.1">
    <property type="nucleotide sequence ID" value="NZ_APJX01000003.1"/>
</dbReference>
<dbReference type="SMART" id="SM00079">
    <property type="entry name" value="PBPe"/>
    <property type="match status" value="1"/>
</dbReference>
<dbReference type="InterPro" id="IPR001638">
    <property type="entry name" value="Solute-binding_3/MltF_N"/>
</dbReference>
<dbReference type="GO" id="GO:0016020">
    <property type="term" value="C:membrane"/>
    <property type="evidence" value="ECO:0007669"/>
    <property type="project" value="InterPro"/>
</dbReference>
<evidence type="ECO:0000313" key="6">
    <source>
        <dbReference type="Proteomes" id="UP000014216"/>
    </source>
</evidence>
<keyword evidence="1 2" id="KW-0732">Signal</keyword>
<evidence type="ECO:0000259" key="3">
    <source>
        <dbReference type="SMART" id="SM00062"/>
    </source>
</evidence>
<dbReference type="CDD" id="cd00994">
    <property type="entry name" value="PBP2_GlnH"/>
    <property type="match status" value="1"/>
</dbReference>
<dbReference type="Gene3D" id="3.40.190.10">
    <property type="entry name" value="Periplasmic binding protein-like II"/>
    <property type="match status" value="2"/>
</dbReference>
<dbReference type="SMART" id="SM00062">
    <property type="entry name" value="PBPb"/>
    <property type="match status" value="1"/>
</dbReference>
<evidence type="ECO:0000313" key="5">
    <source>
        <dbReference type="EMBL" id="EMS79860.1"/>
    </source>
</evidence>
<comment type="caution">
    <text evidence="5">The sequence shown here is derived from an EMBL/GenBank/DDBJ whole genome shotgun (WGS) entry which is preliminary data.</text>
</comment>
<dbReference type="SUPFAM" id="SSF53850">
    <property type="entry name" value="Periplasmic binding protein-like II"/>
    <property type="match status" value="1"/>
</dbReference>
<feature type="signal peptide" evidence="2">
    <location>
        <begin position="1"/>
        <end position="24"/>
    </location>
</feature>
<proteinExistence type="predicted"/>
<evidence type="ECO:0000259" key="4">
    <source>
        <dbReference type="SMART" id="SM00079"/>
    </source>
</evidence>
<evidence type="ECO:0000256" key="1">
    <source>
        <dbReference type="ARBA" id="ARBA00022729"/>
    </source>
</evidence>
<dbReference type="InterPro" id="IPR001320">
    <property type="entry name" value="Iontro_rcpt_C"/>
</dbReference>
<name>S0FYW8_9BACT</name>
<dbReference type="PANTHER" id="PTHR35936">
    <property type="entry name" value="MEMBRANE-BOUND LYTIC MUREIN TRANSGLYCOSYLASE F"/>
    <property type="match status" value="1"/>
</dbReference>
<dbReference type="Pfam" id="PF00497">
    <property type="entry name" value="SBP_bac_3"/>
    <property type="match status" value="1"/>
</dbReference>